<dbReference type="InterPro" id="IPR010432">
    <property type="entry name" value="RDD"/>
</dbReference>
<accession>A0A1F7I6Z1</accession>
<proteinExistence type="predicted"/>
<name>A0A1F7I6Z1_9BACT</name>
<dbReference type="EMBL" id="MGAF01000057">
    <property type="protein sequence ID" value="OGK39121.1"/>
    <property type="molecule type" value="Genomic_DNA"/>
</dbReference>
<dbReference type="InterPro" id="IPR051791">
    <property type="entry name" value="Pra-immunoreactive"/>
</dbReference>
<gene>
    <name evidence="8" type="ORF">A3A74_08300</name>
</gene>
<keyword evidence="5 6" id="KW-0472">Membrane</keyword>
<evidence type="ECO:0000313" key="8">
    <source>
        <dbReference type="EMBL" id="OGK39121.1"/>
    </source>
</evidence>
<feature type="transmembrane region" description="Helical" evidence="6">
    <location>
        <begin position="12"/>
        <end position="33"/>
    </location>
</feature>
<organism evidence="8 9">
    <name type="scientific">Candidatus Roizmanbacteria bacterium RIFCSPLOWO2_01_FULL_35_13</name>
    <dbReference type="NCBI Taxonomy" id="1802055"/>
    <lineage>
        <taxon>Bacteria</taxon>
        <taxon>Candidatus Roizmaniibacteriota</taxon>
    </lineage>
</organism>
<reference evidence="8 9" key="1">
    <citation type="journal article" date="2016" name="Nat. Commun.">
        <title>Thousands of microbial genomes shed light on interconnected biogeochemical processes in an aquifer system.</title>
        <authorList>
            <person name="Anantharaman K."/>
            <person name="Brown C.T."/>
            <person name="Hug L.A."/>
            <person name="Sharon I."/>
            <person name="Castelle C.J."/>
            <person name="Probst A.J."/>
            <person name="Thomas B.C."/>
            <person name="Singh A."/>
            <person name="Wilkins M.J."/>
            <person name="Karaoz U."/>
            <person name="Brodie E.L."/>
            <person name="Williams K.H."/>
            <person name="Hubbard S.S."/>
            <person name="Banfield J.F."/>
        </authorList>
    </citation>
    <scope>NUCLEOTIDE SEQUENCE [LARGE SCALE GENOMIC DNA]</scope>
</reference>
<dbReference type="Pfam" id="PF06271">
    <property type="entry name" value="RDD"/>
    <property type="match status" value="1"/>
</dbReference>
<evidence type="ECO:0000256" key="2">
    <source>
        <dbReference type="ARBA" id="ARBA00022475"/>
    </source>
</evidence>
<dbReference type="AlphaFoldDB" id="A0A1F7I6Z1"/>
<dbReference type="PANTHER" id="PTHR36115">
    <property type="entry name" value="PROLINE-RICH ANTIGEN HOMOLOG-RELATED"/>
    <property type="match status" value="1"/>
</dbReference>
<evidence type="ECO:0000256" key="6">
    <source>
        <dbReference type="SAM" id="Phobius"/>
    </source>
</evidence>
<evidence type="ECO:0000256" key="4">
    <source>
        <dbReference type="ARBA" id="ARBA00022989"/>
    </source>
</evidence>
<dbReference type="Proteomes" id="UP000179270">
    <property type="component" value="Unassembled WGS sequence"/>
</dbReference>
<feature type="transmembrane region" description="Helical" evidence="6">
    <location>
        <begin position="146"/>
        <end position="170"/>
    </location>
</feature>
<feature type="transmembrane region" description="Helical" evidence="6">
    <location>
        <begin position="99"/>
        <end position="118"/>
    </location>
</feature>
<dbReference type="STRING" id="1802055.A3A74_08300"/>
<comment type="subcellular location">
    <subcellularLocation>
        <location evidence="1">Cell membrane</location>
        <topology evidence="1">Multi-pass membrane protein</topology>
    </subcellularLocation>
</comment>
<evidence type="ECO:0000256" key="3">
    <source>
        <dbReference type="ARBA" id="ARBA00022692"/>
    </source>
</evidence>
<dbReference type="GO" id="GO:0005886">
    <property type="term" value="C:plasma membrane"/>
    <property type="evidence" value="ECO:0007669"/>
    <property type="project" value="UniProtKB-SubCell"/>
</dbReference>
<comment type="caution">
    <text evidence="8">The sequence shown here is derived from an EMBL/GenBank/DDBJ whole genome shotgun (WGS) entry which is preliminary data.</text>
</comment>
<keyword evidence="2" id="KW-1003">Cell membrane</keyword>
<evidence type="ECO:0000256" key="5">
    <source>
        <dbReference type="ARBA" id="ARBA00023136"/>
    </source>
</evidence>
<protein>
    <recommendedName>
        <fullName evidence="7">RDD domain-containing protein</fullName>
    </recommendedName>
</protein>
<keyword evidence="4 6" id="KW-1133">Transmembrane helix</keyword>
<evidence type="ECO:0000256" key="1">
    <source>
        <dbReference type="ARBA" id="ARBA00004651"/>
    </source>
</evidence>
<feature type="domain" description="RDD" evidence="7">
    <location>
        <begin position="9"/>
        <end position="130"/>
    </location>
</feature>
<keyword evidence="3 6" id="KW-0812">Transmembrane</keyword>
<feature type="transmembrane region" description="Helical" evidence="6">
    <location>
        <begin position="45"/>
        <end position="67"/>
    </location>
</feature>
<sequence length="528" mass="60902">MNNNYSSLYASFFERLGAIAVDWLIILFIFFVLRTILALFIPSSLLPFIILIIFPIFSVLYNVLFIYKTGRTPGKRIVGIKVINEVGTISFGKAFLREAIFKPLSFILLGSGFIYMFFNQKKQTYYDKVLNLVVLKQSQASWVKKIFLIIIIIGFVLYLIQLIMIPVAFYRFYDDDKKSFIIESIQEKIKIVEISRPLVKKYGSEAELDKIKAKQQELCSNRFFGIFGNKDCQLEELDLQSLRDLEQTYEQAINYIVNVQSKIDDSQSPTPTQTDPGGETNNWKTYVNLYYSFKYPPDWFLKEPIVFGSGYESDFEYSNNLAFRLFEQSNSNPKTNNPYSFNEFMGDTIKYESINDIELDKQPAKHLFIRGSVPAEEEVIVFLPHQRAILSFYYQPSIYKKNTMILNQILSTFKFNDDSNEVVGIRLDKCCTCPATIPLSIIGQNSWIDYDDYIDSKGPYVNYSPQGCLDKVCSPCSSIPERGISQIQLETGWYWGNINQKLAGTPDDWIFTGAGKTTCWHKSNINCY</sequence>
<evidence type="ECO:0000259" key="7">
    <source>
        <dbReference type="Pfam" id="PF06271"/>
    </source>
</evidence>
<evidence type="ECO:0000313" key="9">
    <source>
        <dbReference type="Proteomes" id="UP000179270"/>
    </source>
</evidence>